<proteinExistence type="predicted"/>
<evidence type="ECO:0000259" key="1">
    <source>
        <dbReference type="PROSITE" id="PS51722"/>
    </source>
</evidence>
<organism evidence="2 3">
    <name type="scientific">Polysphondylium violaceum</name>
    <dbReference type="NCBI Taxonomy" id="133409"/>
    <lineage>
        <taxon>Eukaryota</taxon>
        <taxon>Amoebozoa</taxon>
        <taxon>Evosea</taxon>
        <taxon>Eumycetozoa</taxon>
        <taxon>Dictyostelia</taxon>
        <taxon>Dictyosteliales</taxon>
        <taxon>Dictyosteliaceae</taxon>
        <taxon>Polysphondylium</taxon>
    </lineage>
</organism>
<dbReference type="InterPro" id="IPR047042">
    <property type="entry name" value="BipA_II"/>
</dbReference>
<dbReference type="GO" id="GO:0005525">
    <property type="term" value="F:GTP binding"/>
    <property type="evidence" value="ECO:0007669"/>
    <property type="project" value="InterPro"/>
</dbReference>
<dbReference type="SUPFAM" id="SSF52540">
    <property type="entry name" value="P-loop containing nucleoside triphosphate hydrolases"/>
    <property type="match status" value="1"/>
</dbReference>
<dbReference type="Gene3D" id="3.30.70.870">
    <property type="entry name" value="Elongation Factor G (Translational Gtpase), domain 3"/>
    <property type="match status" value="1"/>
</dbReference>
<dbReference type="InterPro" id="IPR047041">
    <property type="entry name" value="BipA_GTP-bd_dom"/>
</dbReference>
<dbReference type="PRINTS" id="PR00315">
    <property type="entry name" value="ELONGATNFCT"/>
</dbReference>
<dbReference type="CDD" id="cd03710">
    <property type="entry name" value="BipA_TypA_C"/>
    <property type="match status" value="1"/>
</dbReference>
<accession>A0A8J4PRA4</accession>
<dbReference type="InterPro" id="IPR035647">
    <property type="entry name" value="EFG_III/V"/>
</dbReference>
<dbReference type="InterPro" id="IPR005225">
    <property type="entry name" value="Small_GTP-bd"/>
</dbReference>
<dbReference type="InterPro" id="IPR000795">
    <property type="entry name" value="T_Tr_GTP-bd_dom"/>
</dbReference>
<reference evidence="2" key="1">
    <citation type="submission" date="2020-01" db="EMBL/GenBank/DDBJ databases">
        <title>Development of genomics and gene disruption for Polysphondylium violaceum indicates a role for the polyketide synthase stlB in stalk morphogenesis.</title>
        <authorList>
            <person name="Narita B."/>
            <person name="Kawabe Y."/>
            <person name="Kin K."/>
            <person name="Saito T."/>
            <person name="Gibbs R."/>
            <person name="Kuspa A."/>
            <person name="Muzny D."/>
            <person name="Queller D."/>
            <person name="Richards S."/>
            <person name="Strassman J."/>
            <person name="Sucgang R."/>
            <person name="Worley K."/>
            <person name="Schaap P."/>
        </authorList>
    </citation>
    <scope>NUCLEOTIDE SEQUENCE</scope>
    <source>
        <strain evidence="2">QSvi11</strain>
    </source>
</reference>
<dbReference type="InterPro" id="IPR006298">
    <property type="entry name" value="BipA"/>
</dbReference>
<dbReference type="Gene3D" id="2.40.30.10">
    <property type="entry name" value="Translation factors"/>
    <property type="match status" value="1"/>
</dbReference>
<dbReference type="PANTHER" id="PTHR42908">
    <property type="entry name" value="TRANSLATION ELONGATION FACTOR-RELATED"/>
    <property type="match status" value="1"/>
</dbReference>
<dbReference type="GO" id="GO:1990904">
    <property type="term" value="C:ribonucleoprotein complex"/>
    <property type="evidence" value="ECO:0007669"/>
    <property type="project" value="TreeGrafter"/>
</dbReference>
<dbReference type="Proteomes" id="UP000695562">
    <property type="component" value="Unassembled WGS sequence"/>
</dbReference>
<dbReference type="GO" id="GO:0003924">
    <property type="term" value="F:GTPase activity"/>
    <property type="evidence" value="ECO:0007669"/>
    <property type="project" value="InterPro"/>
</dbReference>
<dbReference type="OrthoDB" id="6699954at2759"/>
<sequence length="717" mass="78895">MIGLNASKRMMSSVTKNASASIKSFSNIGKVSIASKSLVASTTSTSTITATTTTNSNKININNVINNKNIKNIAKIQIKTNNGQMNMSSNVINRLTDSKLGSMDIHIYRSYSTDHKIIRNVAIIAHVDHGKTSLVDQLLTQSGAIKQTEKDERVMDSNALERERGITIMAKCTSFEFNNHKLNIVDTPGHGDFGGEVERVLSMVDGVVLLVDATEGPMAQTKFVLSKALTAGLKPIVVINKMDRSTIRVDEVENEIFDLFATLGATDEQLNYPTLYASGRQGWAIKNRDDEQKNIHPLLDTIIDYVPHPNVQPEEPFSMLVTNLESDPFVGRIVTGKVYSGKVKIGTPLRCLGINGEVIEDGKVTKIFARKGVERVILEEGDAGDIIGIAGFKNATVTNSILDPLIKTPIPANPIDPPVISMHFEANNSPFAGKEGTQLTSLKIKQRLLKELESNVSLNVTFTGESFEVKGRGELQLGILLENMRREGFEIAVSQPRVVFKRENGELLEPQEEVTIDVDTEYSGHIIEKLSKRKGDILEMKQSMGKSRLVFLCPSRGLIGLRSEIINDTKGTGVMNHLFHSYVPHKGPMQNMEKGALISMAEGVTTSHALSSIEDRGTLFIPAGVQVYSGMIIGENSKTNDIDVNPVKSKHLTNIRTVSKEEGVRLAAPKVLKLEEAISSVKEDELIEITPQNIRLRKKELDITKRQKISRDKKHIG</sequence>
<dbReference type="SMART" id="SM00838">
    <property type="entry name" value="EFG_C"/>
    <property type="match status" value="1"/>
</dbReference>
<dbReference type="FunFam" id="2.40.50.250:FF:000001">
    <property type="entry name" value="GTP-binding protein TypA"/>
    <property type="match status" value="1"/>
</dbReference>
<dbReference type="Pfam" id="PF21018">
    <property type="entry name" value="BipA_C"/>
    <property type="match status" value="1"/>
</dbReference>
<evidence type="ECO:0000313" key="2">
    <source>
        <dbReference type="EMBL" id="KAF2072357.1"/>
    </source>
</evidence>
<dbReference type="NCBIfam" id="TIGR01394">
    <property type="entry name" value="TypA_BipA"/>
    <property type="match status" value="1"/>
</dbReference>
<dbReference type="Gene3D" id="3.40.50.300">
    <property type="entry name" value="P-loop containing nucleotide triphosphate hydrolases"/>
    <property type="match status" value="1"/>
</dbReference>
<dbReference type="Gene3D" id="3.30.70.240">
    <property type="match status" value="1"/>
</dbReference>
<dbReference type="InterPro" id="IPR000640">
    <property type="entry name" value="EFG_V-like"/>
</dbReference>
<dbReference type="PANTHER" id="PTHR42908:SF8">
    <property type="entry name" value="TR-TYPE G DOMAIN-CONTAINING PROTEIN"/>
    <property type="match status" value="1"/>
</dbReference>
<dbReference type="InterPro" id="IPR031157">
    <property type="entry name" value="G_TR_CS"/>
</dbReference>
<dbReference type="GO" id="GO:0005829">
    <property type="term" value="C:cytosol"/>
    <property type="evidence" value="ECO:0007669"/>
    <property type="project" value="TreeGrafter"/>
</dbReference>
<dbReference type="InterPro" id="IPR027417">
    <property type="entry name" value="P-loop_NTPase"/>
</dbReference>
<feature type="domain" description="Tr-type G" evidence="1">
    <location>
        <begin position="116"/>
        <end position="311"/>
    </location>
</feature>
<keyword evidence="3" id="KW-1185">Reference proteome</keyword>
<dbReference type="Pfam" id="PF03144">
    <property type="entry name" value="GTP_EFTU_D2"/>
    <property type="match status" value="1"/>
</dbReference>
<dbReference type="FunFam" id="3.40.50.300:FF:000055">
    <property type="entry name" value="GTP-binding protein TypA"/>
    <property type="match status" value="1"/>
</dbReference>
<dbReference type="InterPro" id="IPR042116">
    <property type="entry name" value="TypA/BipA_C"/>
</dbReference>
<dbReference type="InterPro" id="IPR004161">
    <property type="entry name" value="EFTu-like_2"/>
</dbReference>
<dbReference type="Gene3D" id="2.40.50.250">
    <property type="entry name" value="bipa protein"/>
    <property type="match status" value="1"/>
</dbReference>
<evidence type="ECO:0000313" key="3">
    <source>
        <dbReference type="Proteomes" id="UP000695562"/>
    </source>
</evidence>
<dbReference type="Pfam" id="PF00679">
    <property type="entry name" value="EFG_C"/>
    <property type="match status" value="1"/>
</dbReference>
<dbReference type="CDD" id="cd03691">
    <property type="entry name" value="BipA_TypA_II"/>
    <property type="match status" value="1"/>
</dbReference>
<dbReference type="AlphaFoldDB" id="A0A8J4PRA4"/>
<dbReference type="InterPro" id="IPR009000">
    <property type="entry name" value="Transl_B-barrel_sf"/>
</dbReference>
<dbReference type="InterPro" id="IPR035651">
    <property type="entry name" value="BipA_V"/>
</dbReference>
<gene>
    <name evidence="2" type="ORF">CYY_006327</name>
</gene>
<dbReference type="SUPFAM" id="SSF54980">
    <property type="entry name" value="EF-G C-terminal domain-like"/>
    <property type="match status" value="2"/>
</dbReference>
<dbReference type="FunFam" id="3.30.70.870:FF:000003">
    <property type="entry name" value="GTP-binding protein TypA"/>
    <property type="match status" value="1"/>
</dbReference>
<dbReference type="CDD" id="cd01891">
    <property type="entry name" value="TypA_BipA"/>
    <property type="match status" value="1"/>
</dbReference>
<name>A0A8J4PRA4_9MYCE</name>
<protein>
    <recommendedName>
        <fullName evidence="1">Tr-type G domain-containing protein</fullName>
    </recommendedName>
</protein>
<dbReference type="EMBL" id="AJWJ01000287">
    <property type="protein sequence ID" value="KAF2072357.1"/>
    <property type="molecule type" value="Genomic_DNA"/>
</dbReference>
<dbReference type="PROSITE" id="PS51722">
    <property type="entry name" value="G_TR_2"/>
    <property type="match status" value="1"/>
</dbReference>
<dbReference type="NCBIfam" id="TIGR00231">
    <property type="entry name" value="small_GTP"/>
    <property type="match status" value="1"/>
</dbReference>
<dbReference type="InterPro" id="IPR048876">
    <property type="entry name" value="BipA_C"/>
</dbReference>
<dbReference type="FunFam" id="3.30.70.240:FF:000002">
    <property type="entry name" value="GTP-binding protein TypA"/>
    <property type="match status" value="1"/>
</dbReference>
<comment type="caution">
    <text evidence="2">The sequence shown here is derived from an EMBL/GenBank/DDBJ whole genome shotgun (WGS) entry which is preliminary data.</text>
</comment>
<dbReference type="PROSITE" id="PS00301">
    <property type="entry name" value="G_TR_1"/>
    <property type="match status" value="1"/>
</dbReference>
<dbReference type="Pfam" id="PF00009">
    <property type="entry name" value="GTP_EFTU"/>
    <property type="match status" value="1"/>
</dbReference>
<dbReference type="SUPFAM" id="SSF50447">
    <property type="entry name" value="Translation proteins"/>
    <property type="match status" value="1"/>
</dbReference>